<dbReference type="Pfam" id="PF06333">
    <property type="entry name" value="Med13_C"/>
    <property type="match status" value="1"/>
</dbReference>
<feature type="domain" description="Mediator complex subunit Med13 C-terminal" evidence="13">
    <location>
        <begin position="971"/>
        <end position="1119"/>
    </location>
</feature>
<reference evidence="15" key="1">
    <citation type="submission" date="2022-08" db="EMBL/GenBank/DDBJ databases">
        <authorList>
            <person name="Kallberg Y."/>
            <person name="Tangrot J."/>
            <person name="Rosling A."/>
        </authorList>
    </citation>
    <scope>NUCLEOTIDE SEQUENCE</scope>
    <source>
        <strain evidence="15">Wild A</strain>
    </source>
</reference>
<gene>
    <name evidence="15" type="ORF">FWILDA_LOCUS2179</name>
</gene>
<keyword evidence="6 11" id="KW-0010">Activator</keyword>
<sequence>MDSSHKISPIESATTNVLTVSDITKVSWCKYTYTCSGDKLHSFVTSAPQRSSSSTTEFDSLSCIYDPIIINYLELLEKGIPCTWKFKDEKENNFEIVFTDKTLVRELYVFWLGDADRHSVLKNLTRLEDCGAFDWESFESSSTQFDLFIRSLKNIISRERCNANWGMAFISEISTKSVRKPVIKYQGLRPLSSSDFSSTSEEIQVLLVPSGIRATLLPYRRYESDDIAVVLNEFKNLFGLDLSNLEDDTSIPALVHIQITYDNTTKDLPYPAKGIYVITDINNSYRWEAQDSGMLPEVFSNVIEQRYKPSERWQYNDHSKEITQILKHKNPNDLNASSPGVDTTMTPNTPGMGNGTSSASSPGHNLSANRSSKKRSSGETKAYPSPPDVMPSNDVQQQLQNDEILHLPDLSAELLDFDIDIEGEVMQDDFDSFDKNPQTISSTINYHTASPYLSTTNEDSPSIVQNQTSLVEHNQLKIDHEIKLEISKVRFRYCPEDYSPLIFHNEVDMSKYMPGGKFCHSTNRKKRKRDFLYTPEYKPAWVVEAKKSKTLDDNSNPFYRQKKQKEAKYVYSSSKRNTNRISESSESESSGTDTESDSDSEWDPLEIVSNRRKLDFLNAGRLSMIFNVYDLHERRQLRRLIDREVCNDKQSKLALQFLREQIVGGSYPFGAGIHGDGESTHEFIESRRRILEILGGALPSERQEITLSLKKAVEEISDQFPLSEKHSKLSVIGPLSVQDYYNLNATDNKDSEPNFKAFKTPDVIVCADEFLIETSPEIVKYWDKHNLTPFADRKDIKYFVFYPDSESLKFHVENFFNELRVQYELHCVLGKHEPATMKSFKQGMVPIQLASSQETELDRMIRSYETTCENFGRSLAQHIANFGKTQLVIYLVNPFDHPTASYDIFKCYAKLYMSLENSLKSVSKNVLNNVIPQLIPIDHIVRFDKNCIRPFKLRPVLRDLAFSVYTRSKSYRPLFILPKPSVVSVSFQLSNIASPVRDLVEYNKILHMSYGFSFDQRILIIVWVDMEGKRLGSYSIPTYDNKNQISLESLYREAWNRTCSFRKHTGGFRQVIITKTGIMKKEEKNLWVEVTKGIMPIFSINLDTAFEIKPTLDENVQNSKVFGMVLSNPIPSKDFRSEMTGFLIEMNNNEAVSNTIQVDLLYNPRTDNIKSTNVMWDVLNQFHVLSFMEVATTRKCLPIHVLMVERCCREYLGVPT</sequence>
<dbReference type="GO" id="GO:0045944">
    <property type="term" value="P:positive regulation of transcription by RNA polymerase II"/>
    <property type="evidence" value="ECO:0007669"/>
    <property type="project" value="TreeGrafter"/>
</dbReference>
<comment type="caution">
    <text evidence="15">The sequence shown here is derived from an EMBL/GenBank/DDBJ whole genome shotgun (WGS) entry which is preliminary data.</text>
</comment>
<dbReference type="EMBL" id="CAMKVN010000241">
    <property type="protein sequence ID" value="CAI2165657.1"/>
    <property type="molecule type" value="Genomic_DNA"/>
</dbReference>
<comment type="function">
    <text evidence="9 11">Component of the SRB8-11 complex. The SRB8-11 complex is a regulatory module of the Mediator complex which is itself involved in regulation of basal and activated RNA polymerase II-dependent transcription. The SRB8-11 complex may be involved in the transcriptional repression of a subset of genes regulated by Mediator. It may inhibit the association of the Mediator complex with RNA polymerase II to form the holoenzyme complex.</text>
</comment>
<dbReference type="PANTHER" id="PTHR48249">
    <property type="entry name" value="MEDIATOR OF RNA POLYMERASE II TRANSCRIPTION SUBUNIT 13"/>
    <property type="match status" value="1"/>
</dbReference>
<organism evidence="15 16">
    <name type="scientific">Funneliformis geosporum</name>
    <dbReference type="NCBI Taxonomy" id="1117311"/>
    <lineage>
        <taxon>Eukaryota</taxon>
        <taxon>Fungi</taxon>
        <taxon>Fungi incertae sedis</taxon>
        <taxon>Mucoromycota</taxon>
        <taxon>Glomeromycotina</taxon>
        <taxon>Glomeromycetes</taxon>
        <taxon>Glomerales</taxon>
        <taxon>Glomeraceae</taxon>
        <taxon>Funneliformis</taxon>
    </lineage>
</organism>
<feature type="region of interest" description="Disordered" evidence="12">
    <location>
        <begin position="328"/>
        <end position="394"/>
    </location>
</feature>
<keyword evidence="5 11" id="KW-0805">Transcription regulation</keyword>
<evidence type="ECO:0000256" key="1">
    <source>
        <dbReference type="ARBA" id="ARBA00004123"/>
    </source>
</evidence>
<comment type="subcellular location">
    <subcellularLocation>
        <location evidence="1 11">Nucleus</location>
    </subcellularLocation>
</comment>
<accession>A0A9W4WJ68</accession>
<keyword evidence="16" id="KW-1185">Reference proteome</keyword>
<keyword evidence="4 11" id="KW-0678">Repressor</keyword>
<evidence type="ECO:0000256" key="12">
    <source>
        <dbReference type="SAM" id="MobiDB-lite"/>
    </source>
</evidence>
<evidence type="ECO:0000259" key="14">
    <source>
        <dbReference type="Pfam" id="PF18296"/>
    </source>
</evidence>
<evidence type="ECO:0000259" key="13">
    <source>
        <dbReference type="Pfam" id="PF06333"/>
    </source>
</evidence>
<dbReference type="Proteomes" id="UP001153678">
    <property type="component" value="Unassembled WGS sequence"/>
</dbReference>
<dbReference type="GO" id="GO:0016592">
    <property type="term" value="C:mediator complex"/>
    <property type="evidence" value="ECO:0007669"/>
    <property type="project" value="InterPro"/>
</dbReference>
<feature type="compositionally biased region" description="Polar residues" evidence="12">
    <location>
        <begin position="571"/>
        <end position="581"/>
    </location>
</feature>
<comment type="similarity">
    <text evidence="2 11">Belongs to the Mediator complex subunit 13 family.</text>
</comment>
<evidence type="ECO:0000256" key="9">
    <source>
        <dbReference type="ARBA" id="ARBA00025661"/>
    </source>
</evidence>
<evidence type="ECO:0000256" key="2">
    <source>
        <dbReference type="ARBA" id="ARBA00009354"/>
    </source>
</evidence>
<dbReference type="AlphaFoldDB" id="A0A9W4WJ68"/>
<dbReference type="InterPro" id="IPR009401">
    <property type="entry name" value="Med13_C"/>
</dbReference>
<keyword evidence="7 11" id="KW-0804">Transcription</keyword>
<evidence type="ECO:0000256" key="6">
    <source>
        <dbReference type="ARBA" id="ARBA00023159"/>
    </source>
</evidence>
<feature type="region of interest" description="Disordered" evidence="12">
    <location>
        <begin position="553"/>
        <end position="602"/>
    </location>
</feature>
<dbReference type="Pfam" id="PF18296">
    <property type="entry name" value="MID_MedPIWI"/>
    <property type="match status" value="1"/>
</dbReference>
<comment type="subunit">
    <text evidence="11">Component of the SRB8-11 complex, which itself associates with the Mediator complex.</text>
</comment>
<name>A0A9W4WJ68_9GLOM</name>
<evidence type="ECO:0000256" key="4">
    <source>
        <dbReference type="ARBA" id="ARBA00022491"/>
    </source>
</evidence>
<evidence type="ECO:0000313" key="16">
    <source>
        <dbReference type="Proteomes" id="UP001153678"/>
    </source>
</evidence>
<evidence type="ECO:0000313" key="15">
    <source>
        <dbReference type="EMBL" id="CAI2165657.1"/>
    </source>
</evidence>
<dbReference type="InterPro" id="IPR051139">
    <property type="entry name" value="Mediator_complx_sub13"/>
</dbReference>
<proteinExistence type="inferred from homology"/>
<feature type="compositionally biased region" description="Polar residues" evidence="12">
    <location>
        <begin position="332"/>
        <end position="370"/>
    </location>
</feature>
<feature type="domain" description="MID" evidence="14">
    <location>
        <begin position="794"/>
        <end position="968"/>
    </location>
</feature>
<dbReference type="PANTHER" id="PTHR48249:SF3">
    <property type="entry name" value="MEDIATOR OF RNA POLYMERASE II TRANSCRIPTION SUBUNIT 13"/>
    <property type="match status" value="1"/>
</dbReference>
<evidence type="ECO:0000256" key="10">
    <source>
        <dbReference type="ARBA" id="ARBA00032008"/>
    </source>
</evidence>
<feature type="compositionally biased region" description="Low complexity" evidence="12">
    <location>
        <begin position="582"/>
        <end position="593"/>
    </location>
</feature>
<protein>
    <recommendedName>
        <fullName evidence="3 11">Mediator of RNA polymerase II transcription subunit 13</fullName>
    </recommendedName>
    <alternativeName>
        <fullName evidence="10 11">Mediator complex subunit 13</fullName>
    </alternativeName>
</protein>
<dbReference type="GO" id="GO:0003713">
    <property type="term" value="F:transcription coactivator activity"/>
    <property type="evidence" value="ECO:0007669"/>
    <property type="project" value="TreeGrafter"/>
</dbReference>
<evidence type="ECO:0000256" key="5">
    <source>
        <dbReference type="ARBA" id="ARBA00023015"/>
    </source>
</evidence>
<evidence type="ECO:0000256" key="3">
    <source>
        <dbReference type="ARBA" id="ARBA00019618"/>
    </source>
</evidence>
<evidence type="ECO:0000256" key="8">
    <source>
        <dbReference type="ARBA" id="ARBA00023242"/>
    </source>
</evidence>
<evidence type="ECO:0000256" key="11">
    <source>
        <dbReference type="RuleBase" id="RU364134"/>
    </source>
</evidence>
<keyword evidence="8 11" id="KW-0539">Nucleus</keyword>
<dbReference type="InterPro" id="IPR041285">
    <property type="entry name" value="MID_MedPIWI"/>
</dbReference>
<evidence type="ECO:0000256" key="7">
    <source>
        <dbReference type="ARBA" id="ARBA00023163"/>
    </source>
</evidence>
<dbReference type="OrthoDB" id="103819at2759"/>